<evidence type="ECO:0000313" key="2">
    <source>
        <dbReference type="Proteomes" id="UP000031829"/>
    </source>
</evidence>
<dbReference type="RefSeq" id="WP_155276302.1">
    <property type="nucleotide sequence ID" value="NZ_BCVB01000004.1"/>
</dbReference>
<dbReference type="KEGG" id="bmeg:BG04_4674"/>
<protein>
    <submittedName>
        <fullName evidence="1">Uncharacterized protein</fullName>
    </submittedName>
</protein>
<proteinExistence type="predicted"/>
<organism evidence="1 2">
    <name type="scientific">Priestia megaterium (strain ATCC 14581 / DSM 32 / CCUG 1817 / JCM 2506 / NBRC 15308 / NCIMB 9376 / NCTC 10342 / NRRL B-14308 / VKM B-512 / Ford 19)</name>
    <name type="common">Bacillus megaterium</name>
    <dbReference type="NCBI Taxonomy" id="1348623"/>
    <lineage>
        <taxon>Bacteria</taxon>
        <taxon>Bacillati</taxon>
        <taxon>Bacillota</taxon>
        <taxon>Bacilli</taxon>
        <taxon>Bacillales</taxon>
        <taxon>Bacillaceae</taxon>
        <taxon>Priestia</taxon>
    </lineage>
</organism>
<evidence type="ECO:0000313" key="1">
    <source>
        <dbReference type="EMBL" id="AJI24877.1"/>
    </source>
</evidence>
<dbReference type="EMBL" id="CP009920">
    <property type="protein sequence ID" value="AJI24877.1"/>
    <property type="molecule type" value="Genomic_DNA"/>
</dbReference>
<dbReference type="HOGENOM" id="CLU_3114640_0_0_9"/>
<dbReference type="Proteomes" id="UP000031829">
    <property type="component" value="Chromosome"/>
</dbReference>
<dbReference type="GeneID" id="93646177"/>
<accession>A0A0B6AUT0</accession>
<dbReference type="AlphaFoldDB" id="A0A0B6AUT0"/>
<name>A0A0B6AUT0_PRIM2</name>
<reference evidence="1 2" key="1">
    <citation type="journal article" date="2015" name="Genome Announc.">
        <title>Complete genome sequences for 35 biothreat assay-relevant bacillus species.</title>
        <authorList>
            <person name="Johnson S.L."/>
            <person name="Daligault H.E."/>
            <person name="Davenport K.W."/>
            <person name="Jaissle J."/>
            <person name="Frey K.G."/>
            <person name="Ladner J.T."/>
            <person name="Broomall S.M."/>
            <person name="Bishop-Lilly K.A."/>
            <person name="Bruce D.C."/>
            <person name="Gibbons H.S."/>
            <person name="Coyne S.R."/>
            <person name="Lo C.C."/>
            <person name="Meincke L."/>
            <person name="Munk A.C."/>
            <person name="Koroleva G.I."/>
            <person name="Rosenzweig C.N."/>
            <person name="Palacios G.F."/>
            <person name="Redden C.L."/>
            <person name="Minogue T.D."/>
            <person name="Chain P.S."/>
        </authorList>
    </citation>
    <scope>NUCLEOTIDE SEQUENCE [LARGE SCALE GENOMIC DNA]</scope>
    <source>
        <strain evidence="2">ATCC 14581 / DSM 32 / JCM 2506 / NBRC 15308 / NCIMB 9376 / NCTC 10342 / NRRL B-14308 / VKM B-512</strain>
    </source>
</reference>
<sequence length="50" mass="5723">MNEQLKPEEISIEVKLELLKICNDVMNNIVTPKELIKDLEKLVSQISLSV</sequence>
<gene>
    <name evidence="1" type="ORF">BG04_4674</name>
</gene>